<proteinExistence type="predicted"/>
<sequence length="72" mass="8213">MVDRLVLELEPRLELLHGDAKGPALELERELSSDSAFQKLSAGIEFGWEDSSRLCWALEAMRELRKWQDPSG</sequence>
<reference evidence="2" key="2">
    <citation type="submission" date="2019-10" db="EMBL/GenBank/DDBJ databases">
        <title>A de novo genome assembly of a pear dwarfing rootstock.</title>
        <authorList>
            <person name="Wang F."/>
            <person name="Wang J."/>
            <person name="Li S."/>
            <person name="Zhang Y."/>
            <person name="Fang M."/>
            <person name="Ma L."/>
            <person name="Zhao Y."/>
            <person name="Jiang S."/>
        </authorList>
    </citation>
    <scope>NUCLEOTIDE SEQUENCE [LARGE SCALE GENOMIC DNA]</scope>
</reference>
<gene>
    <name evidence="1" type="ORF">D8674_031490</name>
</gene>
<keyword evidence="2" id="KW-1185">Reference proteome</keyword>
<reference evidence="1 2" key="1">
    <citation type="submission" date="2019-09" db="EMBL/GenBank/DDBJ databases">
        <authorList>
            <person name="Ou C."/>
        </authorList>
    </citation>
    <scope>NUCLEOTIDE SEQUENCE [LARGE SCALE GENOMIC DNA]</scope>
    <source>
        <strain evidence="1">S2</strain>
        <tissue evidence="1">Leaf</tissue>
    </source>
</reference>
<dbReference type="AlphaFoldDB" id="A0A5N5F4C1"/>
<organism evidence="1 2">
    <name type="scientific">Pyrus ussuriensis x Pyrus communis</name>
    <dbReference type="NCBI Taxonomy" id="2448454"/>
    <lineage>
        <taxon>Eukaryota</taxon>
        <taxon>Viridiplantae</taxon>
        <taxon>Streptophyta</taxon>
        <taxon>Embryophyta</taxon>
        <taxon>Tracheophyta</taxon>
        <taxon>Spermatophyta</taxon>
        <taxon>Magnoliopsida</taxon>
        <taxon>eudicotyledons</taxon>
        <taxon>Gunneridae</taxon>
        <taxon>Pentapetalae</taxon>
        <taxon>rosids</taxon>
        <taxon>fabids</taxon>
        <taxon>Rosales</taxon>
        <taxon>Rosaceae</taxon>
        <taxon>Amygdaloideae</taxon>
        <taxon>Maleae</taxon>
        <taxon>Pyrus</taxon>
    </lineage>
</organism>
<dbReference type="EMBL" id="SMOL01000781">
    <property type="protein sequence ID" value="KAB2596040.1"/>
    <property type="molecule type" value="Genomic_DNA"/>
</dbReference>
<dbReference type="OrthoDB" id="276065at2759"/>
<accession>A0A5N5F4C1</accession>
<evidence type="ECO:0000313" key="2">
    <source>
        <dbReference type="Proteomes" id="UP000327157"/>
    </source>
</evidence>
<comment type="caution">
    <text evidence="1">The sequence shown here is derived from an EMBL/GenBank/DDBJ whole genome shotgun (WGS) entry which is preliminary data.</text>
</comment>
<name>A0A5N5F4C1_9ROSA</name>
<evidence type="ECO:0000313" key="1">
    <source>
        <dbReference type="EMBL" id="KAB2596040.1"/>
    </source>
</evidence>
<reference evidence="1 2" key="3">
    <citation type="submission" date="2019-11" db="EMBL/GenBank/DDBJ databases">
        <title>A de novo genome assembly of a pear dwarfing rootstock.</title>
        <authorList>
            <person name="Wang F."/>
            <person name="Wang J."/>
            <person name="Li S."/>
            <person name="Zhang Y."/>
            <person name="Fang M."/>
            <person name="Ma L."/>
            <person name="Zhao Y."/>
            <person name="Jiang S."/>
        </authorList>
    </citation>
    <scope>NUCLEOTIDE SEQUENCE [LARGE SCALE GENOMIC DNA]</scope>
    <source>
        <strain evidence="1">S2</strain>
        <tissue evidence="1">Leaf</tissue>
    </source>
</reference>
<dbReference type="Proteomes" id="UP000327157">
    <property type="component" value="Chromosome 7"/>
</dbReference>
<protein>
    <submittedName>
        <fullName evidence="1">Uncharacterized protein</fullName>
    </submittedName>
</protein>